<dbReference type="PANTHER" id="PTHR37512:SF1">
    <property type="entry name" value="NADR_TTD14 AAA DOMAIN-CONTAINING PROTEIN"/>
    <property type="match status" value="1"/>
</dbReference>
<dbReference type="InterPro" id="IPR038727">
    <property type="entry name" value="NadR/Ttd14_AAA_dom"/>
</dbReference>
<reference evidence="2 3" key="1">
    <citation type="submission" date="2016-11" db="EMBL/GenBank/DDBJ databases">
        <title>Trade-off between light-utilization and light-protection in marine flavobacteria.</title>
        <authorList>
            <person name="Kumagai Y."/>
        </authorList>
    </citation>
    <scope>NUCLEOTIDE SEQUENCE [LARGE SCALE GENOMIC DNA]</scope>
    <source>
        <strain evidence="2 3">JCM 17109</strain>
    </source>
</reference>
<evidence type="ECO:0000313" key="3">
    <source>
        <dbReference type="Proteomes" id="UP000239532"/>
    </source>
</evidence>
<keyword evidence="3" id="KW-1185">Reference proteome</keyword>
<proteinExistence type="predicted"/>
<feature type="domain" description="NadR/Ttd14 AAA" evidence="1">
    <location>
        <begin position="14"/>
        <end position="167"/>
    </location>
</feature>
<accession>A0A2S9WVV0</accession>
<dbReference type="InterPro" id="IPR052735">
    <property type="entry name" value="NAD_biosynth-regulator"/>
</dbReference>
<dbReference type="OrthoDB" id="9151999at2"/>
<dbReference type="InterPro" id="IPR027417">
    <property type="entry name" value="P-loop_NTPase"/>
</dbReference>
<dbReference type="Pfam" id="PF13521">
    <property type="entry name" value="AAA_28"/>
    <property type="match status" value="1"/>
</dbReference>
<dbReference type="EMBL" id="MQUC01000003">
    <property type="protein sequence ID" value="PRP67620.1"/>
    <property type="molecule type" value="Genomic_DNA"/>
</dbReference>
<evidence type="ECO:0000259" key="1">
    <source>
        <dbReference type="Pfam" id="PF13521"/>
    </source>
</evidence>
<name>A0A2S9WVV0_9FLAO</name>
<dbReference type="Proteomes" id="UP000239532">
    <property type="component" value="Unassembled WGS sequence"/>
</dbReference>
<evidence type="ECO:0000313" key="2">
    <source>
        <dbReference type="EMBL" id="PRP67620.1"/>
    </source>
</evidence>
<dbReference type="SUPFAM" id="SSF52540">
    <property type="entry name" value="P-loop containing nucleoside triphosphate hydrolases"/>
    <property type="match status" value="1"/>
</dbReference>
<comment type="caution">
    <text evidence="2">The sequence shown here is derived from an EMBL/GenBank/DDBJ whole genome shotgun (WGS) entry which is preliminary data.</text>
</comment>
<dbReference type="AlphaFoldDB" id="A0A2S9WVV0"/>
<organism evidence="2 3">
    <name type="scientific">Nonlabens agnitus</name>
    <dbReference type="NCBI Taxonomy" id="870484"/>
    <lineage>
        <taxon>Bacteria</taxon>
        <taxon>Pseudomonadati</taxon>
        <taxon>Bacteroidota</taxon>
        <taxon>Flavobacteriia</taxon>
        <taxon>Flavobacteriales</taxon>
        <taxon>Flavobacteriaceae</taxon>
        <taxon>Nonlabens</taxon>
    </lineage>
</organism>
<dbReference type="Gene3D" id="3.40.50.300">
    <property type="entry name" value="P-loop containing nucleotide triphosphate hydrolases"/>
    <property type="match status" value="1"/>
</dbReference>
<sequence>MDKIPRQTHFDGLRVVLYGPESTGKTTLAHQLAAYYREPQVAEFARDYLQELFDKDGHICTFEDILPIAVGQRAAENIASAKAKKILFCDTDILETYVYSIAYFDKAPQELLEALHKSSYDHYLLLDIDTPWVKDDLRDKPDDRKEMFDRFEQALNDFGQPYSKISGLGDRRLKHAITAIDQLL</sequence>
<gene>
    <name evidence="2" type="ORF">BST86_11210</name>
</gene>
<protein>
    <submittedName>
        <fullName evidence="2">NadR-like protein</fullName>
    </submittedName>
</protein>
<dbReference type="RefSeq" id="WP_105983334.1">
    <property type="nucleotide sequence ID" value="NZ_MQUC01000003.1"/>
</dbReference>
<dbReference type="PANTHER" id="PTHR37512">
    <property type="entry name" value="TRIFUNCTIONAL NAD BIOSYNTHESIS/REGULATOR PROTEIN NADR"/>
    <property type="match status" value="1"/>
</dbReference>